<dbReference type="Gene3D" id="3.40.50.150">
    <property type="entry name" value="Vaccinia Virus protein VP39"/>
    <property type="match status" value="1"/>
</dbReference>
<dbReference type="PANTHER" id="PTHR43167">
    <property type="entry name" value="PUTATIVE (AFU_ORTHOLOGUE AFUA_6G01830)-RELATED"/>
    <property type="match status" value="1"/>
</dbReference>
<dbReference type="InterPro" id="IPR029063">
    <property type="entry name" value="SAM-dependent_MTases_sf"/>
</dbReference>
<sequence length="230" mass="26426">MNTTDLLLSLDPTLKLHSESEWSGGEEAKLYSAFNSGGIECETGEFLYGFVRLLKPEWVLETGTHYATGASYMGMALKENGKGKLDTIEFSSHVHERAVERIHRMGLQNQVNLYCEDVKDFDPGEKKYKLILLDTEPQTRFAEFIKFYDYLEEGGFIFIHDLHRHLGQEVKDHPDHPNQPYWPWGEIPGEINGLVKYEKIRPFHFATPRGLAGLYKSHPSDYKWSRTGGL</sequence>
<dbReference type="RefSeq" id="WP_135152003.1">
    <property type="nucleotide sequence ID" value="NZ_SOMN01000010.1"/>
</dbReference>
<accession>A0A4Y8LY62</accession>
<dbReference type="PANTHER" id="PTHR43167:SF1">
    <property type="entry name" value="PUTATIVE (AFU_ORTHOLOGUE AFUA_6G01830)-RELATED"/>
    <property type="match status" value="1"/>
</dbReference>
<reference evidence="1 2" key="1">
    <citation type="submission" date="2019-03" db="EMBL/GenBank/DDBJ databases">
        <title>Cohnella endophytica sp. nov., a novel endophytic bacterium isolated from bark of Sonneratia apetala.</title>
        <authorList>
            <person name="Tuo L."/>
        </authorList>
    </citation>
    <scope>NUCLEOTIDE SEQUENCE [LARGE SCALE GENOMIC DNA]</scope>
    <source>
        <strain evidence="1 2">CCTCC AB 208254</strain>
    </source>
</reference>
<dbReference type="AlphaFoldDB" id="A0A4Y8LY62"/>
<dbReference type="EMBL" id="SOMN01000010">
    <property type="protein sequence ID" value="TFE27178.1"/>
    <property type="molecule type" value="Genomic_DNA"/>
</dbReference>
<protein>
    <recommendedName>
        <fullName evidence="3">Class I SAM-dependent methyltransferase</fullName>
    </recommendedName>
</protein>
<organism evidence="1 2">
    <name type="scientific">Cohnella luojiensis</name>
    <dbReference type="NCBI Taxonomy" id="652876"/>
    <lineage>
        <taxon>Bacteria</taxon>
        <taxon>Bacillati</taxon>
        <taxon>Bacillota</taxon>
        <taxon>Bacilli</taxon>
        <taxon>Bacillales</taxon>
        <taxon>Paenibacillaceae</taxon>
        <taxon>Cohnella</taxon>
    </lineage>
</organism>
<dbReference type="Pfam" id="PF13578">
    <property type="entry name" value="Methyltransf_24"/>
    <property type="match status" value="1"/>
</dbReference>
<evidence type="ECO:0008006" key="3">
    <source>
        <dbReference type="Google" id="ProtNLM"/>
    </source>
</evidence>
<proteinExistence type="predicted"/>
<evidence type="ECO:0000313" key="1">
    <source>
        <dbReference type="EMBL" id="TFE27178.1"/>
    </source>
</evidence>
<evidence type="ECO:0000313" key="2">
    <source>
        <dbReference type="Proteomes" id="UP000297900"/>
    </source>
</evidence>
<dbReference type="SUPFAM" id="SSF53335">
    <property type="entry name" value="S-adenosyl-L-methionine-dependent methyltransferases"/>
    <property type="match status" value="1"/>
</dbReference>
<dbReference type="Proteomes" id="UP000297900">
    <property type="component" value="Unassembled WGS sequence"/>
</dbReference>
<keyword evidence="2" id="KW-1185">Reference proteome</keyword>
<dbReference type="OrthoDB" id="9799672at2"/>
<comment type="caution">
    <text evidence="1">The sequence shown here is derived from an EMBL/GenBank/DDBJ whole genome shotgun (WGS) entry which is preliminary data.</text>
</comment>
<gene>
    <name evidence="1" type="ORF">E2980_09745</name>
</gene>
<name>A0A4Y8LY62_9BACL</name>